<dbReference type="KEGG" id="plm:Plim_0085"/>
<evidence type="ECO:0000256" key="1">
    <source>
        <dbReference type="SAM" id="MobiDB-lite"/>
    </source>
</evidence>
<evidence type="ECO:0000313" key="3">
    <source>
        <dbReference type="Proteomes" id="UP000002220"/>
    </source>
</evidence>
<sequence>MLYRLSPALLMLILTNVGCQNSGESFVLAPVEGRVVLDSTPVPDALVQFSPTKGPSSQGYTDSNGQFTLMATAGKGAVVGPHSVKVTTGLPKPAEVSSSEANEPPKEVSLGNSPPTDYIFESTMSIENNNNVIELDLNKAKKRRG</sequence>
<feature type="region of interest" description="Disordered" evidence="1">
    <location>
        <begin position="83"/>
        <end position="115"/>
    </location>
</feature>
<dbReference type="AlphaFoldDB" id="D5SML8"/>
<reference evidence="2 3" key="1">
    <citation type="journal article" date="2010" name="Stand. Genomic Sci.">
        <title>Complete genome sequence of Planctomyces limnophilus type strain (Mu 290).</title>
        <authorList>
            <person name="Labutti K."/>
            <person name="Sikorski J."/>
            <person name="Schneider S."/>
            <person name="Nolan M."/>
            <person name="Lucas S."/>
            <person name="Glavina Del Rio T."/>
            <person name="Tice H."/>
            <person name="Cheng J.F."/>
            <person name="Goodwin L."/>
            <person name="Pitluck S."/>
            <person name="Liolios K."/>
            <person name="Ivanova N."/>
            <person name="Mavromatis K."/>
            <person name="Mikhailova N."/>
            <person name="Pati A."/>
            <person name="Chen A."/>
            <person name="Palaniappan K."/>
            <person name="Land M."/>
            <person name="Hauser L."/>
            <person name="Chang Y.J."/>
            <person name="Jeffries C.D."/>
            <person name="Tindall B.J."/>
            <person name="Rohde M."/>
            <person name="Goker M."/>
            <person name="Woyke T."/>
            <person name="Bristow J."/>
            <person name="Eisen J.A."/>
            <person name="Markowitz V."/>
            <person name="Hugenholtz P."/>
            <person name="Kyrpides N.C."/>
            <person name="Klenk H.P."/>
            <person name="Lapidus A."/>
        </authorList>
    </citation>
    <scope>NUCLEOTIDE SEQUENCE [LARGE SCALE GENOMIC DNA]</scope>
    <source>
        <strain evidence="3">ATCC 43296 / DSM 3776 / IFAM 1008 / 290</strain>
    </source>
</reference>
<dbReference type="EMBL" id="CP001744">
    <property type="protein sequence ID" value="ADG65938.1"/>
    <property type="molecule type" value="Genomic_DNA"/>
</dbReference>
<organism evidence="2 3">
    <name type="scientific">Planctopirus limnophila (strain ATCC 43296 / DSM 3776 / IFAM 1008 / Mu 290)</name>
    <name type="common">Planctomyces limnophilus</name>
    <dbReference type="NCBI Taxonomy" id="521674"/>
    <lineage>
        <taxon>Bacteria</taxon>
        <taxon>Pseudomonadati</taxon>
        <taxon>Planctomycetota</taxon>
        <taxon>Planctomycetia</taxon>
        <taxon>Planctomycetales</taxon>
        <taxon>Planctomycetaceae</taxon>
        <taxon>Planctopirus</taxon>
    </lineage>
</organism>
<gene>
    <name evidence="2" type="ordered locus">Plim_0085</name>
</gene>
<evidence type="ECO:0008006" key="4">
    <source>
        <dbReference type="Google" id="ProtNLM"/>
    </source>
</evidence>
<name>D5SML8_PLAL2</name>
<dbReference type="HOGENOM" id="CLU_113730_5_2_0"/>
<keyword evidence="3" id="KW-1185">Reference proteome</keyword>
<evidence type="ECO:0000313" key="2">
    <source>
        <dbReference type="EMBL" id="ADG65938.1"/>
    </source>
</evidence>
<proteinExistence type="predicted"/>
<dbReference type="Proteomes" id="UP000002220">
    <property type="component" value="Chromosome"/>
</dbReference>
<dbReference type="OrthoDB" id="213762at2"/>
<accession>D5SML8</accession>
<protein>
    <recommendedName>
        <fullName evidence="4">Carboxypeptidase regulatory-like domain-containing protein</fullName>
    </recommendedName>
</protein>
<dbReference type="RefSeq" id="WP_013108369.1">
    <property type="nucleotide sequence ID" value="NC_014148.1"/>
</dbReference>